<dbReference type="KEGG" id="mbd:MEBOL_007426"/>
<reference evidence="1 2" key="1">
    <citation type="submission" date="2017-06" db="EMBL/GenBank/DDBJ databases">
        <authorList>
            <person name="Kim H.J."/>
            <person name="Triplett B.A."/>
        </authorList>
    </citation>
    <scope>NUCLEOTIDE SEQUENCE [LARGE SCALE GENOMIC DNA]</scope>
    <source>
        <strain evidence="1 2">DSM 14713</strain>
    </source>
</reference>
<name>A0A250IQ94_9BACT</name>
<evidence type="ECO:0000313" key="2">
    <source>
        <dbReference type="Proteomes" id="UP000217289"/>
    </source>
</evidence>
<protein>
    <recommendedName>
        <fullName evidence="3">Lipoprotein</fullName>
    </recommendedName>
</protein>
<accession>A0A250IQ94</accession>
<sequence>MKTTSSLRPLSSRPLRSALLPLGLILLGACGIPDPTPTPAQPAPTLPQEFACEDDDLKVSLPMTGPGFDSATGSAKAPVQEHYLAVTTLIVVGEDPNSGPRINELIGGMVGPLMGNPGLVAMSLSGSAKCGYGRTISIWKDEASMYAFFTSPLHVAAMNEAPAISRGSTSTHWEVSAQDVNISWDVARAKLNEALLSR</sequence>
<dbReference type="EMBL" id="CP022163">
    <property type="protein sequence ID" value="ATB33925.1"/>
    <property type="molecule type" value="Genomic_DNA"/>
</dbReference>
<dbReference type="OrthoDB" id="5518731at2"/>
<dbReference type="SUPFAM" id="SSF54909">
    <property type="entry name" value="Dimeric alpha+beta barrel"/>
    <property type="match status" value="1"/>
</dbReference>
<evidence type="ECO:0000313" key="1">
    <source>
        <dbReference type="EMBL" id="ATB33925.1"/>
    </source>
</evidence>
<organism evidence="1 2">
    <name type="scientific">Melittangium boletus DSM 14713</name>
    <dbReference type="NCBI Taxonomy" id="1294270"/>
    <lineage>
        <taxon>Bacteria</taxon>
        <taxon>Pseudomonadati</taxon>
        <taxon>Myxococcota</taxon>
        <taxon>Myxococcia</taxon>
        <taxon>Myxococcales</taxon>
        <taxon>Cystobacterineae</taxon>
        <taxon>Archangiaceae</taxon>
        <taxon>Melittangium</taxon>
    </lineage>
</organism>
<dbReference type="AlphaFoldDB" id="A0A250IQ94"/>
<dbReference type="InterPro" id="IPR011008">
    <property type="entry name" value="Dimeric_a/b-barrel"/>
</dbReference>
<keyword evidence="2" id="KW-1185">Reference proteome</keyword>
<gene>
    <name evidence="1" type="ORF">MEBOL_007426</name>
</gene>
<evidence type="ECO:0008006" key="3">
    <source>
        <dbReference type="Google" id="ProtNLM"/>
    </source>
</evidence>
<dbReference type="RefSeq" id="WP_095981890.1">
    <property type="nucleotide sequence ID" value="NZ_CP022163.1"/>
</dbReference>
<dbReference type="PROSITE" id="PS51257">
    <property type="entry name" value="PROKAR_LIPOPROTEIN"/>
    <property type="match status" value="1"/>
</dbReference>
<proteinExistence type="predicted"/>
<dbReference type="Proteomes" id="UP000217289">
    <property type="component" value="Chromosome"/>
</dbReference>